<evidence type="ECO:0000313" key="3">
    <source>
        <dbReference type="Proteomes" id="UP000027821"/>
    </source>
</evidence>
<dbReference type="AlphaFoldDB" id="A0A074KUZ8"/>
<comment type="caution">
    <text evidence="2">The sequence shown here is derived from an EMBL/GenBank/DDBJ whole genome shotgun (WGS) entry which is preliminary data.</text>
</comment>
<evidence type="ECO:0000256" key="1">
    <source>
        <dbReference type="SAM" id="SignalP"/>
    </source>
</evidence>
<reference evidence="2 3" key="1">
    <citation type="submission" date="2014-04" db="EMBL/GenBank/DDBJ databases">
        <title>Characterization and application of a salt tolerant electro-active bacterium.</title>
        <authorList>
            <person name="Yang L."/>
            <person name="Wei S."/>
            <person name="Tay Q.X.M."/>
        </authorList>
    </citation>
    <scope>NUCLEOTIDE SEQUENCE [LARGE SCALE GENOMIC DNA]</scope>
    <source>
        <strain evidence="2 3">LY1</strain>
    </source>
</reference>
<dbReference type="RefSeq" id="WP_035078248.1">
    <property type="nucleotide sequence ID" value="NZ_JMIH01000028.1"/>
</dbReference>
<dbReference type="OrthoDB" id="981578at2"/>
<accession>A0A074KUZ8</accession>
<dbReference type="Proteomes" id="UP000027821">
    <property type="component" value="Unassembled WGS sequence"/>
</dbReference>
<keyword evidence="1" id="KW-0732">Signal</keyword>
<organism evidence="2 3">
    <name type="scientific">Anditalea andensis</name>
    <dbReference type="NCBI Taxonomy" id="1048983"/>
    <lineage>
        <taxon>Bacteria</taxon>
        <taxon>Pseudomonadati</taxon>
        <taxon>Bacteroidota</taxon>
        <taxon>Cytophagia</taxon>
        <taxon>Cytophagales</taxon>
        <taxon>Cytophagaceae</taxon>
        <taxon>Anditalea</taxon>
    </lineage>
</organism>
<gene>
    <name evidence="2" type="ORF">EL17_19350</name>
</gene>
<dbReference type="EMBL" id="JMIH01000028">
    <property type="protein sequence ID" value="KEO72070.1"/>
    <property type="molecule type" value="Genomic_DNA"/>
</dbReference>
<feature type="chain" id="PRO_5001697045" evidence="1">
    <location>
        <begin position="19"/>
        <end position="525"/>
    </location>
</feature>
<keyword evidence="3" id="KW-1185">Reference proteome</keyword>
<proteinExistence type="predicted"/>
<evidence type="ECO:0000313" key="2">
    <source>
        <dbReference type="EMBL" id="KEO72070.1"/>
    </source>
</evidence>
<protein>
    <submittedName>
        <fullName evidence="2">Uncharacterized protein</fullName>
    </submittedName>
</protein>
<feature type="signal peptide" evidence="1">
    <location>
        <begin position="1"/>
        <end position="18"/>
    </location>
</feature>
<name>A0A074KUZ8_9BACT</name>
<dbReference type="eggNOG" id="COG4704">
    <property type="taxonomic scope" value="Bacteria"/>
</dbReference>
<dbReference type="PROSITE" id="PS51257">
    <property type="entry name" value="PROKAR_LIPOPROTEIN"/>
    <property type="match status" value="1"/>
</dbReference>
<sequence>MKKLNLILILFIGFLVMSCVDNQNEDYLLDNDSKIIPAGSREVKVNLDTKYDLSNSIAYSLYDTMAMNVKNRSLAVPHGASDLVLFVEKNSDKILAVVKLGANESQLNVTAENVTAALHDIIPAYATLSAEERQQFDDSAPSAPAYRSLVSSVDRLLSSKEGIYSTNSEMVSNIRAMSSFIAENYADKNGNKEANRVTQDMRQWIKTGGSPEINNRSNGYVEARYTPNRDDKGKDTHSFILDPKPIYPNQYSITETTVPDGYYTLTITQKSDAAREANQRALSTNLLYLSIGESFYMLQRQGAEECGKAMVLAMQSELDKAFANPPTDMDAAFLQALAISASLTQKLLTGASCERFVYNNRALVASIAQRALMLAAVLDGPTLIKEGAGFIFLLEAIYLPFEFQENLMIYHNKVVPGQLRFEMVSSSYEKQYPRKATLKPEVKAVILCKYDKIDFTIFEVEWETRYANNGTATPTKSNFNDKGIASTTWTLPDRNTDNYLNAFVRDREGDHLMGSPMCFVVTTRN</sequence>